<dbReference type="CDD" id="cd18095">
    <property type="entry name" value="SpoU-like_rRNA-MTase"/>
    <property type="match status" value="1"/>
</dbReference>
<dbReference type="Gene3D" id="3.30.1330.30">
    <property type="match status" value="1"/>
</dbReference>
<dbReference type="GO" id="GO:0008173">
    <property type="term" value="F:RNA methyltransferase activity"/>
    <property type="evidence" value="ECO:0007669"/>
    <property type="project" value="InterPro"/>
</dbReference>
<dbReference type="Gene3D" id="3.40.1280.10">
    <property type="match status" value="1"/>
</dbReference>
<dbReference type="InterPro" id="IPR051259">
    <property type="entry name" value="rRNA_Methyltransferase"/>
</dbReference>
<dbReference type="InterPro" id="IPR001537">
    <property type="entry name" value="SpoU_MeTrfase"/>
</dbReference>
<dbReference type="SUPFAM" id="SSF75217">
    <property type="entry name" value="alpha/beta knot"/>
    <property type="match status" value="1"/>
</dbReference>
<sequence length="297" mass="32246">MSVVRIEGADDPRVADYTSLTDVHLRKVREPAEGLYIAESSRVLRRALAAGHQPRSFFLAAKWLDGLADVLDAFPEVPAFVGPPELLEEITGFHLHRGAMAAMHRPPPVPVEDLLAEAHSVAVLEDTVDHTNVGGHKVQEPDRRRRPGRSRIGVLEDLTDHTNVGAVFRSAAAIGVDAMLVTPQCADPLYRRSIRVSMGTVFQVPWTRIDPWPQGIQQLKEAGYFVAGMSLGAGAITLDELVAQDHQNLVLVFGTEGDGLKPETDRLLDARVTIPMMNGVDSLNVAAASAVAFYAAR</sequence>
<gene>
    <name evidence="4" type="ORF">LK10_02130</name>
</gene>
<dbReference type="AlphaFoldDB" id="A0A0B2ATM9"/>
<proteinExistence type="predicted"/>
<dbReference type="GO" id="GO:0006396">
    <property type="term" value="P:RNA processing"/>
    <property type="evidence" value="ECO:0007669"/>
    <property type="project" value="InterPro"/>
</dbReference>
<evidence type="ECO:0000259" key="3">
    <source>
        <dbReference type="Pfam" id="PF00588"/>
    </source>
</evidence>
<dbReference type="InterPro" id="IPR029028">
    <property type="entry name" value="Alpha/beta_knot_MTases"/>
</dbReference>
<reference evidence="4 5" key="1">
    <citation type="submission" date="2014-09" db="EMBL/GenBank/DDBJ databases">
        <title>Genome sequence of Sinomonas sp. MUSC 117.</title>
        <authorList>
            <person name="Lee L.-H."/>
        </authorList>
    </citation>
    <scope>NUCLEOTIDE SEQUENCE [LARGE SCALE GENOMIC DNA]</scope>
    <source>
        <strain evidence="4 5">MUSC 117</strain>
    </source>
</reference>
<dbReference type="Pfam" id="PF00588">
    <property type="entry name" value="SpoU_methylase"/>
    <property type="match status" value="1"/>
</dbReference>
<dbReference type="EMBL" id="JTDL01000033">
    <property type="protein sequence ID" value="KHL05229.1"/>
    <property type="molecule type" value="Genomic_DNA"/>
</dbReference>
<protein>
    <submittedName>
        <fullName evidence="4">rRNA methyltransferase</fullName>
    </submittedName>
</protein>
<dbReference type="Proteomes" id="UP000030982">
    <property type="component" value="Unassembled WGS sequence"/>
</dbReference>
<dbReference type="OrthoDB" id="3190829at2"/>
<dbReference type="InterPro" id="IPR029026">
    <property type="entry name" value="tRNA_m1G_MTases_N"/>
</dbReference>
<dbReference type="SUPFAM" id="SSF55315">
    <property type="entry name" value="L30e-like"/>
    <property type="match status" value="1"/>
</dbReference>
<dbReference type="InterPro" id="IPR029064">
    <property type="entry name" value="Ribosomal_eL30-like_sf"/>
</dbReference>
<evidence type="ECO:0000313" key="5">
    <source>
        <dbReference type="Proteomes" id="UP000030982"/>
    </source>
</evidence>
<comment type="caution">
    <text evidence="4">The sequence shown here is derived from an EMBL/GenBank/DDBJ whole genome shotgun (WGS) entry which is preliminary data.</text>
</comment>
<keyword evidence="1 4" id="KW-0489">Methyltransferase</keyword>
<feature type="domain" description="tRNA/rRNA methyltransferase SpoU type" evidence="3">
    <location>
        <begin position="154"/>
        <end position="294"/>
    </location>
</feature>
<dbReference type="PANTHER" id="PTHR43191">
    <property type="entry name" value="RRNA METHYLTRANSFERASE 3"/>
    <property type="match status" value="1"/>
</dbReference>
<dbReference type="RefSeq" id="WP_043119776.1">
    <property type="nucleotide sequence ID" value="NZ_JTDL01000033.1"/>
</dbReference>
<dbReference type="PANTHER" id="PTHR43191:SF12">
    <property type="entry name" value="RRNA METHYLASE"/>
    <property type="match status" value="1"/>
</dbReference>
<dbReference type="GO" id="GO:0003723">
    <property type="term" value="F:RNA binding"/>
    <property type="evidence" value="ECO:0007669"/>
    <property type="project" value="InterPro"/>
</dbReference>
<organism evidence="4 5">
    <name type="scientific">Sinomonas humi</name>
    <dbReference type="NCBI Taxonomy" id="1338436"/>
    <lineage>
        <taxon>Bacteria</taxon>
        <taxon>Bacillati</taxon>
        <taxon>Actinomycetota</taxon>
        <taxon>Actinomycetes</taxon>
        <taxon>Micrococcales</taxon>
        <taxon>Micrococcaceae</taxon>
        <taxon>Sinomonas</taxon>
    </lineage>
</organism>
<keyword evidence="5" id="KW-1185">Reference proteome</keyword>
<evidence type="ECO:0000313" key="4">
    <source>
        <dbReference type="EMBL" id="KHL05229.1"/>
    </source>
</evidence>
<dbReference type="GO" id="GO:0032259">
    <property type="term" value="P:methylation"/>
    <property type="evidence" value="ECO:0007669"/>
    <property type="project" value="UniProtKB-KW"/>
</dbReference>
<evidence type="ECO:0000256" key="1">
    <source>
        <dbReference type="ARBA" id="ARBA00022603"/>
    </source>
</evidence>
<name>A0A0B2ATM9_9MICC</name>
<accession>A0A0B2ATM9</accession>
<dbReference type="STRING" id="1338436.LK10_02130"/>
<evidence type="ECO:0000256" key="2">
    <source>
        <dbReference type="ARBA" id="ARBA00022679"/>
    </source>
</evidence>
<keyword evidence="2 4" id="KW-0808">Transferase</keyword>